<keyword evidence="6 10" id="KW-0472">Membrane</keyword>
<dbReference type="PANTHER" id="PTHR32089">
    <property type="entry name" value="METHYL-ACCEPTING CHEMOTAXIS PROTEIN MCPB"/>
    <property type="match status" value="1"/>
</dbReference>
<comment type="similarity">
    <text evidence="8">Belongs to the methyl-accepting chemotaxis (MCP) protein family.</text>
</comment>
<dbReference type="Gene3D" id="6.10.340.10">
    <property type="match status" value="1"/>
</dbReference>
<keyword evidence="4 10" id="KW-0812">Transmembrane</keyword>
<dbReference type="GO" id="GO:0007165">
    <property type="term" value="P:signal transduction"/>
    <property type="evidence" value="ECO:0007669"/>
    <property type="project" value="UniProtKB-KW"/>
</dbReference>
<dbReference type="InterPro" id="IPR004089">
    <property type="entry name" value="MCPsignal_dom"/>
</dbReference>
<keyword evidence="3" id="KW-0145">Chemotaxis</keyword>
<keyword evidence="14" id="KW-1185">Reference proteome</keyword>
<evidence type="ECO:0000256" key="10">
    <source>
        <dbReference type="SAM" id="Phobius"/>
    </source>
</evidence>
<feature type="domain" description="Methyl-accepting transducer" evidence="11">
    <location>
        <begin position="368"/>
        <end position="604"/>
    </location>
</feature>
<dbReference type="CDD" id="cd18774">
    <property type="entry name" value="PDC2_HK_sensor"/>
    <property type="match status" value="1"/>
</dbReference>
<evidence type="ECO:0000256" key="6">
    <source>
        <dbReference type="ARBA" id="ARBA00023136"/>
    </source>
</evidence>
<organism evidence="13 14">
    <name type="scientific">Heliomicrobium gestii</name>
    <name type="common">Heliobacterium gestii</name>
    <dbReference type="NCBI Taxonomy" id="2699"/>
    <lineage>
        <taxon>Bacteria</taxon>
        <taxon>Bacillati</taxon>
        <taxon>Bacillota</taxon>
        <taxon>Clostridia</taxon>
        <taxon>Eubacteriales</taxon>
        <taxon>Heliobacteriaceae</taxon>
        <taxon>Heliomicrobium</taxon>
    </lineage>
</organism>
<gene>
    <name evidence="13" type="ORF">GTO89_15690</name>
</gene>
<feature type="transmembrane region" description="Helical" evidence="10">
    <location>
        <begin position="272"/>
        <end position="295"/>
    </location>
</feature>
<dbReference type="Pfam" id="PF00015">
    <property type="entry name" value="MCPsignal"/>
    <property type="match status" value="1"/>
</dbReference>
<evidence type="ECO:0000256" key="4">
    <source>
        <dbReference type="ARBA" id="ARBA00022692"/>
    </source>
</evidence>
<feature type="domain" description="HAMP" evidence="12">
    <location>
        <begin position="296"/>
        <end position="349"/>
    </location>
</feature>
<proteinExistence type="inferred from homology"/>
<evidence type="ECO:0000259" key="11">
    <source>
        <dbReference type="PROSITE" id="PS50111"/>
    </source>
</evidence>
<evidence type="ECO:0000256" key="1">
    <source>
        <dbReference type="ARBA" id="ARBA00004651"/>
    </source>
</evidence>
<dbReference type="EMBL" id="WXEX01000017">
    <property type="protein sequence ID" value="MZP44474.1"/>
    <property type="molecule type" value="Genomic_DNA"/>
</dbReference>
<dbReference type="GO" id="GO:0005886">
    <property type="term" value="C:plasma membrane"/>
    <property type="evidence" value="ECO:0007669"/>
    <property type="project" value="UniProtKB-SubCell"/>
</dbReference>
<evidence type="ECO:0000256" key="7">
    <source>
        <dbReference type="ARBA" id="ARBA00023224"/>
    </source>
</evidence>
<evidence type="ECO:0000256" key="5">
    <source>
        <dbReference type="ARBA" id="ARBA00022989"/>
    </source>
</evidence>
<sequence>MDLKKKLALLMLLFCGLPLLLFSFITKTMFAANLEDAEKEISFGKSREVQLEISGLIDKNMALLQLLAKTDAVRTFDLENAKPILTETSRLYPDLNPISIDNEKGKQILRSDNSKLVDVADRKHFQQAMQGKQQVISEVLISKSNNHPIVVLATPIYEADGKTVKGVMQGTIDLGRMQEFVTQRTTNDLAVFVVDSEGKLLGHPRISLGDNQLDLKDRPYVAQALAGASGTVETVDERGQPVYVHFIRDARTGWIICTELSVATVEAKSTRLITLLFALMVGILTLAGVAVFFIANKATKPIRSLQKAANAVASGDLSVATSSGDSNDEIGQLAHSFETMVANLRHLIGAVKENATGVTTASGQMVIASEQTTAATNDMAENIQRVSQSAEETATSVDATRNLMEQLSLSLDHVKRKATTAADSVHKTTDHATFGRTRLEQVNRQMQSIQKTVHAASSVVNALGERSQTINGFVEVISGIAEQTNLLALNAAIEAARAGEQGKGFAVVAQEVRKLAEQSGHAAAEIQQLVSQIQRETDQAVASMNEGSTEVETGTQVVVEANRSFEQISTAIAGVLTDIQEVSASVQQVAASGAEVAQHLRSIKTFADASSAGAQNMAAAVEEQVATMEEIIASAQTLSKMAEHLNQMVQQFKTQ</sequence>
<dbReference type="AlphaFoldDB" id="A0A845LGC6"/>
<dbReference type="Proteomes" id="UP000471031">
    <property type="component" value="Unassembled WGS sequence"/>
</dbReference>
<dbReference type="InterPro" id="IPR029151">
    <property type="entry name" value="Sensor-like_sf"/>
</dbReference>
<dbReference type="CDD" id="cd06225">
    <property type="entry name" value="HAMP"/>
    <property type="match status" value="1"/>
</dbReference>
<dbReference type="PROSITE" id="PS50885">
    <property type="entry name" value="HAMP"/>
    <property type="match status" value="1"/>
</dbReference>
<dbReference type="Pfam" id="PF02743">
    <property type="entry name" value="dCache_1"/>
    <property type="match status" value="1"/>
</dbReference>
<keyword evidence="5 10" id="KW-1133">Transmembrane helix</keyword>
<dbReference type="PANTHER" id="PTHR32089:SF112">
    <property type="entry name" value="LYSOZYME-LIKE PROTEIN-RELATED"/>
    <property type="match status" value="1"/>
</dbReference>
<dbReference type="SMART" id="SM00304">
    <property type="entry name" value="HAMP"/>
    <property type="match status" value="1"/>
</dbReference>
<accession>A0A845LGC6</accession>
<dbReference type="RefSeq" id="WP_161263042.1">
    <property type="nucleotide sequence ID" value="NZ_JAFBDC010000018.1"/>
</dbReference>
<keyword evidence="2" id="KW-1003">Cell membrane</keyword>
<protein>
    <submittedName>
        <fullName evidence="13">HAMP domain-containing protein</fullName>
    </submittedName>
</protein>
<evidence type="ECO:0000256" key="8">
    <source>
        <dbReference type="ARBA" id="ARBA00029447"/>
    </source>
</evidence>
<dbReference type="CDD" id="cd12914">
    <property type="entry name" value="PDC1_DGC_like"/>
    <property type="match status" value="1"/>
</dbReference>
<dbReference type="SMART" id="SM00283">
    <property type="entry name" value="MA"/>
    <property type="match status" value="1"/>
</dbReference>
<dbReference type="PROSITE" id="PS50111">
    <property type="entry name" value="CHEMOTAXIS_TRANSDUC_2"/>
    <property type="match status" value="1"/>
</dbReference>
<name>A0A845LGC6_HELGE</name>
<dbReference type="InterPro" id="IPR003660">
    <property type="entry name" value="HAMP_dom"/>
</dbReference>
<dbReference type="SUPFAM" id="SSF58104">
    <property type="entry name" value="Methyl-accepting chemotaxis protein (MCP) signaling domain"/>
    <property type="match status" value="1"/>
</dbReference>
<evidence type="ECO:0000256" key="9">
    <source>
        <dbReference type="PROSITE-ProRule" id="PRU00284"/>
    </source>
</evidence>
<dbReference type="CDD" id="cd11386">
    <property type="entry name" value="MCP_signal"/>
    <property type="match status" value="1"/>
</dbReference>
<evidence type="ECO:0000313" key="14">
    <source>
        <dbReference type="Proteomes" id="UP000471031"/>
    </source>
</evidence>
<dbReference type="InterPro" id="IPR033479">
    <property type="entry name" value="dCache_1"/>
</dbReference>
<reference evidence="13 14" key="1">
    <citation type="submission" date="2020-01" db="EMBL/GenBank/DDBJ databases">
        <title>Whole genome sequence of Heliobacterium gestii DSM 11169.</title>
        <authorList>
            <person name="Kyndt J.A."/>
            <person name="Meyer T.E."/>
        </authorList>
    </citation>
    <scope>NUCLEOTIDE SEQUENCE [LARGE SCALE GENOMIC DNA]</scope>
    <source>
        <strain evidence="13 14">DSM 11169</strain>
    </source>
</reference>
<evidence type="ECO:0000256" key="3">
    <source>
        <dbReference type="ARBA" id="ARBA00022500"/>
    </source>
</evidence>
<comment type="subcellular location">
    <subcellularLocation>
        <location evidence="1">Cell membrane</location>
        <topology evidence="1">Multi-pass membrane protein</topology>
    </subcellularLocation>
</comment>
<dbReference type="Pfam" id="PF00672">
    <property type="entry name" value="HAMP"/>
    <property type="match status" value="1"/>
</dbReference>
<dbReference type="SUPFAM" id="SSF103190">
    <property type="entry name" value="Sensory domain-like"/>
    <property type="match status" value="1"/>
</dbReference>
<comment type="caution">
    <text evidence="13">The sequence shown here is derived from an EMBL/GenBank/DDBJ whole genome shotgun (WGS) entry which is preliminary data.</text>
</comment>
<keyword evidence="7 9" id="KW-0807">Transducer</keyword>
<dbReference type="Gene3D" id="3.30.450.20">
    <property type="entry name" value="PAS domain"/>
    <property type="match status" value="1"/>
</dbReference>
<dbReference type="OrthoDB" id="9762005at2"/>
<evidence type="ECO:0000256" key="2">
    <source>
        <dbReference type="ARBA" id="ARBA00022475"/>
    </source>
</evidence>
<evidence type="ECO:0000313" key="13">
    <source>
        <dbReference type="EMBL" id="MZP44474.1"/>
    </source>
</evidence>
<evidence type="ECO:0000259" key="12">
    <source>
        <dbReference type="PROSITE" id="PS50885"/>
    </source>
</evidence>
<dbReference type="GO" id="GO:0006935">
    <property type="term" value="P:chemotaxis"/>
    <property type="evidence" value="ECO:0007669"/>
    <property type="project" value="UniProtKB-KW"/>
</dbReference>
<dbReference type="Gene3D" id="1.10.287.950">
    <property type="entry name" value="Methyl-accepting chemotaxis protein"/>
    <property type="match status" value="1"/>
</dbReference>